<accession>A0A931GYZ3</accession>
<dbReference type="Proteomes" id="UP000628448">
    <property type="component" value="Unassembled WGS sequence"/>
</dbReference>
<dbReference type="RefSeq" id="WP_196992004.1">
    <property type="nucleotide sequence ID" value="NZ_JADWYR010000002.1"/>
</dbReference>
<keyword evidence="2" id="KW-1185">Reference proteome</keyword>
<evidence type="ECO:0000313" key="2">
    <source>
        <dbReference type="Proteomes" id="UP000628448"/>
    </source>
</evidence>
<dbReference type="AlphaFoldDB" id="A0A931GYZ3"/>
<organism evidence="1 2">
    <name type="scientific">Panacibacter microcysteis</name>
    <dbReference type="NCBI Taxonomy" id="2793269"/>
    <lineage>
        <taxon>Bacteria</taxon>
        <taxon>Pseudomonadati</taxon>
        <taxon>Bacteroidota</taxon>
        <taxon>Chitinophagia</taxon>
        <taxon>Chitinophagales</taxon>
        <taxon>Chitinophagaceae</taxon>
        <taxon>Panacibacter</taxon>
    </lineage>
</organism>
<comment type="caution">
    <text evidence="1">The sequence shown here is derived from an EMBL/GenBank/DDBJ whole genome shotgun (WGS) entry which is preliminary data.</text>
</comment>
<reference evidence="1" key="1">
    <citation type="submission" date="2020-11" db="EMBL/GenBank/DDBJ databases">
        <title>Bacterial whole genome sequence for Panacibacter sp. DH6.</title>
        <authorList>
            <person name="Le V."/>
            <person name="Ko S."/>
            <person name="Ahn C.-Y."/>
            <person name="Oh H.-M."/>
        </authorList>
    </citation>
    <scope>NUCLEOTIDE SEQUENCE</scope>
    <source>
        <strain evidence="1">DH6</strain>
    </source>
</reference>
<protein>
    <submittedName>
        <fullName evidence="1">Uncharacterized protein</fullName>
    </submittedName>
</protein>
<sequence>MTDEFILTTNYNETSRDFKAHLLLQGFSYKIVVQIDEMDVYFERDEESNFRVVTIPGQDVKKLEKIDKQLLQLLADELTVILR</sequence>
<dbReference type="EMBL" id="JADWYR010000002">
    <property type="protein sequence ID" value="MBG9377944.1"/>
    <property type="molecule type" value="Genomic_DNA"/>
</dbReference>
<gene>
    <name evidence="1" type="ORF">I5907_17020</name>
</gene>
<proteinExistence type="predicted"/>
<evidence type="ECO:0000313" key="1">
    <source>
        <dbReference type="EMBL" id="MBG9377944.1"/>
    </source>
</evidence>
<name>A0A931GYZ3_9BACT</name>